<evidence type="ECO:0000259" key="7">
    <source>
        <dbReference type="Pfam" id="PF24986"/>
    </source>
</evidence>
<dbReference type="InterPro" id="IPR011961">
    <property type="entry name" value="RimM"/>
</dbReference>
<feature type="domain" description="Ribosome maturation factor RimM PRC barrel" evidence="7">
    <location>
        <begin position="109"/>
        <end position="174"/>
    </location>
</feature>
<sequence length="179" mass="19471">MRSRCAMVGVGDNLVLLGMFCAPHGVRGHVKVKTFTDRPDDIAAYGLLFDETNNSSYSLSVVTVLKNDFVIAKIAGVDNRTQAEALKNIKLFCRASCLPRLHGDEYYKNSLIGLRVELTDGSSFGTVSEVFNFGSGDILEIKTPAGKTKLFPFNQETFPHIDISSGIISLRPPETVGAV</sequence>
<evidence type="ECO:0000256" key="4">
    <source>
        <dbReference type="ARBA" id="ARBA00023186"/>
    </source>
</evidence>
<keyword evidence="9" id="KW-1185">Reference proteome</keyword>
<dbReference type="KEGG" id="aplt:ANPL_00025"/>
<protein>
    <recommendedName>
        <fullName evidence="5">Ribosome maturation factor RimM</fullName>
    </recommendedName>
</protein>
<dbReference type="InterPro" id="IPR056792">
    <property type="entry name" value="PRC_RimM"/>
</dbReference>
<dbReference type="NCBIfam" id="TIGR02273">
    <property type="entry name" value="16S_RimM"/>
    <property type="match status" value="1"/>
</dbReference>
<dbReference type="HAMAP" id="MF_00014">
    <property type="entry name" value="Ribosome_mat_RimM"/>
    <property type="match status" value="1"/>
</dbReference>
<name>A0A858PX20_9RICK</name>
<reference evidence="8 9" key="1">
    <citation type="journal article" date="2020" name="Pathogens">
        <title>First Whole Genome Sequence of Anaplasma platys, an Obligate Intracellular Rickettsial Pathogen of Dogs.</title>
        <authorList>
            <person name="Llanes A."/>
            <person name="Rajeev S."/>
        </authorList>
    </citation>
    <scope>NUCLEOTIDE SEQUENCE [LARGE SCALE GENOMIC DNA]</scope>
    <source>
        <strain evidence="8 9">S3</strain>
    </source>
</reference>
<dbReference type="EMBL" id="CP046391">
    <property type="protein sequence ID" value="QJC27134.1"/>
    <property type="molecule type" value="Genomic_DNA"/>
</dbReference>
<dbReference type="Proteomes" id="UP000500930">
    <property type="component" value="Chromosome"/>
</dbReference>
<dbReference type="GO" id="GO:0005840">
    <property type="term" value="C:ribosome"/>
    <property type="evidence" value="ECO:0007669"/>
    <property type="project" value="InterPro"/>
</dbReference>
<dbReference type="InterPro" id="IPR011033">
    <property type="entry name" value="PRC_barrel-like_sf"/>
</dbReference>
<dbReference type="Gene3D" id="2.40.30.60">
    <property type="entry name" value="RimM"/>
    <property type="match status" value="1"/>
</dbReference>
<accession>A0A858PX20</accession>
<comment type="domain">
    <text evidence="5">The PRC barrel domain binds ribosomal protein uS19.</text>
</comment>
<evidence type="ECO:0000256" key="3">
    <source>
        <dbReference type="ARBA" id="ARBA00022552"/>
    </source>
</evidence>
<organism evidence="8 9">
    <name type="scientific">Anaplasma platys</name>
    <dbReference type="NCBI Taxonomy" id="949"/>
    <lineage>
        <taxon>Bacteria</taxon>
        <taxon>Pseudomonadati</taxon>
        <taxon>Pseudomonadota</taxon>
        <taxon>Alphaproteobacteria</taxon>
        <taxon>Rickettsiales</taxon>
        <taxon>Anaplasmataceae</taxon>
        <taxon>Anaplasma</taxon>
    </lineage>
</organism>
<gene>
    <name evidence="5 8" type="primary">rimM</name>
    <name evidence="8" type="ORF">ANPL_00025</name>
</gene>
<dbReference type="PANTHER" id="PTHR33692">
    <property type="entry name" value="RIBOSOME MATURATION FACTOR RIMM"/>
    <property type="match status" value="1"/>
</dbReference>
<evidence type="ECO:0000256" key="5">
    <source>
        <dbReference type="HAMAP-Rule" id="MF_00014"/>
    </source>
</evidence>
<keyword evidence="4 5" id="KW-0143">Chaperone</keyword>
<evidence type="ECO:0000256" key="1">
    <source>
        <dbReference type="ARBA" id="ARBA00022490"/>
    </source>
</evidence>
<dbReference type="GO" id="GO:0006364">
    <property type="term" value="P:rRNA processing"/>
    <property type="evidence" value="ECO:0007669"/>
    <property type="project" value="UniProtKB-UniRule"/>
</dbReference>
<dbReference type="PANTHER" id="PTHR33692:SF1">
    <property type="entry name" value="RIBOSOME MATURATION FACTOR RIMM"/>
    <property type="match status" value="1"/>
</dbReference>
<proteinExistence type="inferred from homology"/>
<comment type="subunit">
    <text evidence="5">Binds ribosomal protein uS19.</text>
</comment>
<evidence type="ECO:0000313" key="8">
    <source>
        <dbReference type="EMBL" id="QJC27134.1"/>
    </source>
</evidence>
<dbReference type="Pfam" id="PF24986">
    <property type="entry name" value="PRC_RimM"/>
    <property type="match status" value="1"/>
</dbReference>
<comment type="function">
    <text evidence="5">An accessory protein needed during the final step in the assembly of 30S ribosomal subunit, possibly for assembly of the head region. Essential for efficient processing of 16S rRNA. May be needed both before and after RbfA during the maturation of 16S rRNA. It has affinity for free ribosomal 30S subunits but not for 70S ribosomes.</text>
</comment>
<dbReference type="Gene3D" id="2.30.30.240">
    <property type="entry name" value="PRC-barrel domain"/>
    <property type="match status" value="1"/>
</dbReference>
<feature type="domain" description="RimM N-terminal" evidence="6">
    <location>
        <begin position="17"/>
        <end position="94"/>
    </location>
</feature>
<dbReference type="InterPro" id="IPR009000">
    <property type="entry name" value="Transl_B-barrel_sf"/>
</dbReference>
<evidence type="ECO:0000313" key="9">
    <source>
        <dbReference type="Proteomes" id="UP000500930"/>
    </source>
</evidence>
<keyword evidence="2 5" id="KW-0690">Ribosome biogenesis</keyword>
<dbReference type="GO" id="GO:0042274">
    <property type="term" value="P:ribosomal small subunit biogenesis"/>
    <property type="evidence" value="ECO:0007669"/>
    <property type="project" value="UniProtKB-UniRule"/>
</dbReference>
<dbReference type="GO" id="GO:0005737">
    <property type="term" value="C:cytoplasm"/>
    <property type="evidence" value="ECO:0007669"/>
    <property type="project" value="UniProtKB-SubCell"/>
</dbReference>
<keyword evidence="3 5" id="KW-0698">rRNA processing</keyword>
<dbReference type="InterPro" id="IPR036976">
    <property type="entry name" value="RimM_N_sf"/>
</dbReference>
<comment type="similarity">
    <text evidence="5">Belongs to the RimM family.</text>
</comment>
<dbReference type="Pfam" id="PF01782">
    <property type="entry name" value="RimM"/>
    <property type="match status" value="1"/>
</dbReference>
<dbReference type="GO" id="GO:0043022">
    <property type="term" value="F:ribosome binding"/>
    <property type="evidence" value="ECO:0007669"/>
    <property type="project" value="InterPro"/>
</dbReference>
<keyword evidence="1 5" id="KW-0963">Cytoplasm</keyword>
<dbReference type="InterPro" id="IPR002676">
    <property type="entry name" value="RimM_N"/>
</dbReference>
<evidence type="ECO:0000256" key="2">
    <source>
        <dbReference type="ARBA" id="ARBA00022517"/>
    </source>
</evidence>
<dbReference type="AlphaFoldDB" id="A0A858PX20"/>
<dbReference type="SUPFAM" id="SSF50346">
    <property type="entry name" value="PRC-barrel domain"/>
    <property type="match status" value="1"/>
</dbReference>
<dbReference type="NCBIfam" id="NF011186">
    <property type="entry name" value="PRK14592.1"/>
    <property type="match status" value="1"/>
</dbReference>
<comment type="subcellular location">
    <subcellularLocation>
        <location evidence="5">Cytoplasm</location>
    </subcellularLocation>
</comment>
<evidence type="ECO:0000259" key="6">
    <source>
        <dbReference type="Pfam" id="PF01782"/>
    </source>
</evidence>
<dbReference type="SUPFAM" id="SSF50447">
    <property type="entry name" value="Translation proteins"/>
    <property type="match status" value="1"/>
</dbReference>